<evidence type="ECO:0000313" key="2">
    <source>
        <dbReference type="Proteomes" id="UP000774699"/>
    </source>
</evidence>
<proteinExistence type="predicted"/>
<gene>
    <name evidence="1" type="ORF">FJY86_00745</name>
</gene>
<organism evidence="1 2">
    <name type="scientific">Candidatus Iainarchaeum sp</name>
    <dbReference type="NCBI Taxonomy" id="3101447"/>
    <lineage>
        <taxon>Archaea</taxon>
        <taxon>Candidatus Iainarchaeota</taxon>
        <taxon>Candidatus Iainarchaeia</taxon>
        <taxon>Candidatus Iainarchaeales</taxon>
        <taxon>Candidatus Iainarchaeaceae</taxon>
        <taxon>Candidatus Iainarchaeum</taxon>
    </lineage>
</organism>
<accession>A0A8T4C5U3</accession>
<dbReference type="EMBL" id="VGJJ01000003">
    <property type="protein sequence ID" value="MBM3281853.1"/>
    <property type="molecule type" value="Genomic_DNA"/>
</dbReference>
<evidence type="ECO:0000313" key="1">
    <source>
        <dbReference type="EMBL" id="MBM3281853.1"/>
    </source>
</evidence>
<sequence>MRPPEKRWYAPLLKNPQGTSVFIHSLLPTAKYVFEKIEKRPGKIIRYIRFDVDGHTILRGRSEIDLTKTNPKLGELLSTTHQPLAPLLEKYRVHRTRVRSTTRTREFHFVGELHAKLFERFYSLPPKQKKR</sequence>
<reference evidence="1" key="1">
    <citation type="submission" date="2019-03" db="EMBL/GenBank/DDBJ databases">
        <title>Lake Tanganyika Metagenome-Assembled Genomes (MAGs).</title>
        <authorList>
            <person name="Tran P."/>
        </authorList>
    </citation>
    <scope>NUCLEOTIDE SEQUENCE</scope>
    <source>
        <strain evidence="1">M_DeepCast_50m_m2_156</strain>
    </source>
</reference>
<dbReference type="AlphaFoldDB" id="A0A8T4C5U3"/>
<comment type="caution">
    <text evidence="1">The sequence shown here is derived from an EMBL/GenBank/DDBJ whole genome shotgun (WGS) entry which is preliminary data.</text>
</comment>
<protein>
    <submittedName>
        <fullName evidence="1">Uncharacterized protein</fullName>
    </submittedName>
</protein>
<dbReference type="Proteomes" id="UP000774699">
    <property type="component" value="Unassembled WGS sequence"/>
</dbReference>
<name>A0A8T4C5U3_9ARCH</name>